<reference evidence="1" key="1">
    <citation type="journal article" date="2019" name="Sci. Rep.">
        <title>Draft genome of Tanacetum cinerariifolium, the natural source of mosquito coil.</title>
        <authorList>
            <person name="Yamashiro T."/>
            <person name="Shiraishi A."/>
            <person name="Satake H."/>
            <person name="Nakayama K."/>
        </authorList>
    </citation>
    <scope>NUCLEOTIDE SEQUENCE</scope>
</reference>
<gene>
    <name evidence="1" type="ORF">Tci_008719</name>
</gene>
<comment type="caution">
    <text evidence="1">The sequence shown here is derived from an EMBL/GenBank/DDBJ whole genome shotgun (WGS) entry which is preliminary data.</text>
</comment>
<accession>A0A6L2JI77</accession>
<protein>
    <submittedName>
        <fullName evidence="1">Uncharacterized protein</fullName>
    </submittedName>
</protein>
<sequence length="213" mass="25011">MVKEEVKTQLLKILRKETSNFTTSLIQSIVAELHENVVLAKSSMQPKSTYEGTSSLTEFELKKVLFDKMNDSESYRSAPEHKELYDSLSKSYNLDMDLFETYRPTYSLKRDREKKDKDEDLSTGSDRGRIIRVTHVEVDKQYDYGYLKKIAKKLSNLDQDVLFDLNIALQMFTRHIVILKRVEDLQRRLKRNLERFLGGGEYENDLRLLGRTI</sequence>
<dbReference type="AlphaFoldDB" id="A0A6L2JI77"/>
<organism evidence="1">
    <name type="scientific">Tanacetum cinerariifolium</name>
    <name type="common">Dalmatian daisy</name>
    <name type="synonym">Chrysanthemum cinerariifolium</name>
    <dbReference type="NCBI Taxonomy" id="118510"/>
    <lineage>
        <taxon>Eukaryota</taxon>
        <taxon>Viridiplantae</taxon>
        <taxon>Streptophyta</taxon>
        <taxon>Embryophyta</taxon>
        <taxon>Tracheophyta</taxon>
        <taxon>Spermatophyta</taxon>
        <taxon>Magnoliopsida</taxon>
        <taxon>eudicotyledons</taxon>
        <taxon>Gunneridae</taxon>
        <taxon>Pentapetalae</taxon>
        <taxon>asterids</taxon>
        <taxon>campanulids</taxon>
        <taxon>Asterales</taxon>
        <taxon>Asteraceae</taxon>
        <taxon>Asteroideae</taxon>
        <taxon>Anthemideae</taxon>
        <taxon>Anthemidinae</taxon>
        <taxon>Tanacetum</taxon>
    </lineage>
</organism>
<name>A0A6L2JI77_TANCI</name>
<proteinExistence type="predicted"/>
<dbReference type="EMBL" id="BKCJ010000844">
    <property type="protein sequence ID" value="GEU36741.1"/>
    <property type="molecule type" value="Genomic_DNA"/>
</dbReference>
<evidence type="ECO:0000313" key="1">
    <source>
        <dbReference type="EMBL" id="GEU36741.1"/>
    </source>
</evidence>